<dbReference type="Gene3D" id="3.30.160.390">
    <property type="entry name" value="Integrase, DNA-binding domain"/>
    <property type="match status" value="1"/>
</dbReference>
<proteinExistence type="predicted"/>
<accession>A0A7W6CKA0</accession>
<dbReference type="InterPro" id="IPR038488">
    <property type="entry name" value="Integrase_DNA-bd_sf"/>
</dbReference>
<gene>
    <name evidence="1" type="ORF">GGR38_002249</name>
</gene>
<comment type="caution">
    <text evidence="1">The sequence shown here is derived from an EMBL/GenBank/DDBJ whole genome shotgun (WGS) entry which is preliminary data.</text>
</comment>
<organism evidence="1 2">
    <name type="scientific">Novosphingobium sediminicola</name>
    <dbReference type="NCBI Taxonomy" id="563162"/>
    <lineage>
        <taxon>Bacteria</taxon>
        <taxon>Pseudomonadati</taxon>
        <taxon>Pseudomonadota</taxon>
        <taxon>Alphaproteobacteria</taxon>
        <taxon>Sphingomonadales</taxon>
        <taxon>Sphingomonadaceae</taxon>
        <taxon>Novosphingobium</taxon>
    </lineage>
</organism>
<sequence>MPLSDSAIRALKPRKTAYKATDEKGLYLLVKPTGGRTTFPSVPI</sequence>
<dbReference type="AlphaFoldDB" id="A0A7W6CKA0"/>
<evidence type="ECO:0008006" key="3">
    <source>
        <dbReference type="Google" id="ProtNLM"/>
    </source>
</evidence>
<reference evidence="1 2" key="1">
    <citation type="submission" date="2020-08" db="EMBL/GenBank/DDBJ databases">
        <title>Genomic Encyclopedia of Type Strains, Phase IV (KMG-IV): sequencing the most valuable type-strain genomes for metagenomic binning, comparative biology and taxonomic classification.</title>
        <authorList>
            <person name="Goeker M."/>
        </authorList>
    </citation>
    <scope>NUCLEOTIDE SEQUENCE [LARGE SCALE GENOMIC DNA]</scope>
    <source>
        <strain evidence="1 2">DSM 27057</strain>
    </source>
</reference>
<name>A0A7W6CKA0_9SPHN</name>
<dbReference type="EMBL" id="JACIDX010000008">
    <property type="protein sequence ID" value="MBB3955295.1"/>
    <property type="molecule type" value="Genomic_DNA"/>
</dbReference>
<protein>
    <recommendedName>
        <fullName evidence="3">Integrase DNA-binding domain-containing protein</fullName>
    </recommendedName>
</protein>
<dbReference type="Proteomes" id="UP000548867">
    <property type="component" value="Unassembled WGS sequence"/>
</dbReference>
<evidence type="ECO:0000313" key="2">
    <source>
        <dbReference type="Proteomes" id="UP000548867"/>
    </source>
</evidence>
<keyword evidence="2" id="KW-1185">Reference proteome</keyword>
<evidence type="ECO:0000313" key="1">
    <source>
        <dbReference type="EMBL" id="MBB3955295.1"/>
    </source>
</evidence>